<dbReference type="Proteomes" id="UP001162501">
    <property type="component" value="Chromosome 28"/>
</dbReference>
<organism evidence="1 2">
    <name type="scientific">Rangifer tarandus platyrhynchus</name>
    <name type="common">Svalbard reindeer</name>
    <dbReference type="NCBI Taxonomy" id="3082113"/>
    <lineage>
        <taxon>Eukaryota</taxon>
        <taxon>Metazoa</taxon>
        <taxon>Chordata</taxon>
        <taxon>Craniata</taxon>
        <taxon>Vertebrata</taxon>
        <taxon>Euteleostomi</taxon>
        <taxon>Mammalia</taxon>
        <taxon>Eutheria</taxon>
        <taxon>Laurasiatheria</taxon>
        <taxon>Artiodactyla</taxon>
        <taxon>Ruminantia</taxon>
        <taxon>Pecora</taxon>
        <taxon>Cervidae</taxon>
        <taxon>Odocoileinae</taxon>
        <taxon>Rangifer</taxon>
    </lineage>
</organism>
<reference evidence="1" key="2">
    <citation type="submission" date="2025-03" db="EMBL/GenBank/DDBJ databases">
        <authorList>
            <consortium name="ELIXIR-Norway"/>
            <consortium name="Elixir Norway"/>
        </authorList>
    </citation>
    <scope>NUCLEOTIDE SEQUENCE</scope>
</reference>
<evidence type="ECO:0000313" key="1">
    <source>
        <dbReference type="EMBL" id="CAN0403936.1"/>
    </source>
</evidence>
<feature type="non-terminal residue" evidence="1">
    <location>
        <position position="1"/>
    </location>
</feature>
<proteinExistence type="predicted"/>
<reference evidence="1" key="1">
    <citation type="submission" date="2023-05" db="EMBL/GenBank/DDBJ databases">
        <authorList>
            <consortium name="ELIXIR-Norway"/>
        </authorList>
    </citation>
    <scope>NUCLEOTIDE SEQUENCE</scope>
</reference>
<sequence length="152" mass="15679">HAPSPAATAEDDGSNTALSAASALRRRPLWHFQNWTPRAGTTSRVPGSTPCPGSAVLTGRCAQREPTTEVKPNATETRRSTRFMSLRGARGPGLSPRSSRQGSPLFLSSAVPGPLTPAQAQLTPFLAPQSSPPGAARKLSGNSVCPAVAVTA</sequence>
<evidence type="ECO:0000313" key="2">
    <source>
        <dbReference type="Proteomes" id="UP001162501"/>
    </source>
</evidence>
<gene>
    <name evidence="1" type="ORF">MRATA1EN22A_LOCUS17798</name>
</gene>
<protein>
    <submittedName>
        <fullName evidence="1">Uncharacterized protein</fullName>
    </submittedName>
</protein>
<dbReference type="EMBL" id="OX596112">
    <property type="protein sequence ID" value="CAN0403936.1"/>
    <property type="molecule type" value="Genomic_DNA"/>
</dbReference>
<accession>A0AC59ZFT8</accession>
<name>A0AC59ZFT8_RANTA</name>